<reference evidence="1" key="1">
    <citation type="journal article" date="2014" name="Front. Microbiol.">
        <title>High frequency of phylogenetically diverse reductive dehalogenase-homologous genes in deep subseafloor sedimentary metagenomes.</title>
        <authorList>
            <person name="Kawai M."/>
            <person name="Futagami T."/>
            <person name="Toyoda A."/>
            <person name="Takaki Y."/>
            <person name="Nishi S."/>
            <person name="Hori S."/>
            <person name="Arai W."/>
            <person name="Tsubouchi T."/>
            <person name="Morono Y."/>
            <person name="Uchiyama I."/>
            <person name="Ito T."/>
            <person name="Fujiyama A."/>
            <person name="Inagaki F."/>
            <person name="Takami H."/>
        </authorList>
    </citation>
    <scope>NUCLEOTIDE SEQUENCE</scope>
    <source>
        <strain evidence="1">Expedition CK06-06</strain>
    </source>
</reference>
<proteinExistence type="predicted"/>
<dbReference type="EMBL" id="BARS01015037">
    <property type="protein sequence ID" value="GAF86706.1"/>
    <property type="molecule type" value="Genomic_DNA"/>
</dbReference>
<organism evidence="1">
    <name type="scientific">marine sediment metagenome</name>
    <dbReference type="NCBI Taxonomy" id="412755"/>
    <lineage>
        <taxon>unclassified sequences</taxon>
        <taxon>metagenomes</taxon>
        <taxon>ecological metagenomes</taxon>
    </lineage>
</organism>
<feature type="non-terminal residue" evidence="1">
    <location>
        <position position="1"/>
    </location>
</feature>
<protein>
    <submittedName>
        <fullName evidence="1">Uncharacterized protein</fullName>
    </submittedName>
</protein>
<name>X0THC9_9ZZZZ</name>
<dbReference type="AlphaFoldDB" id="X0THC9"/>
<evidence type="ECO:0000313" key="1">
    <source>
        <dbReference type="EMBL" id="GAF86706.1"/>
    </source>
</evidence>
<accession>X0THC9</accession>
<comment type="caution">
    <text evidence="1">The sequence shown here is derived from an EMBL/GenBank/DDBJ whole genome shotgun (WGS) entry which is preliminary data.</text>
</comment>
<sequence>TFTDQTVVVNDGVYVSTDFGVWLDVVTGNVSYCRTDSEAPINAIYYRGNGVPLANSTISWPAVEQLIQAGQADHTWIEPVITVASNGFPFIAMTDRDESGQEPDYHVYYIMSDSGNGTWNTPVNGWPSDYCDEDGHTSRFISLTPLNDGNISEIHAEYEGHGVLSAWGLYANRISGGTGAIICGKGNVQEGGPGMFGLNYAQVAVGNDTHVVYCEGNVTSLWDTYHDYTGNCTVWEGNLTRLINNDPVLCTMGWCSQSANQLVASFMRLHLDLLDGNVPDSWAELFG</sequence>
<gene>
    <name evidence="1" type="ORF">S01H1_24962</name>
</gene>
<feature type="non-terminal residue" evidence="1">
    <location>
        <position position="287"/>
    </location>
</feature>